<feature type="domain" description="Calcineurin-like phosphoesterase" evidence="1">
    <location>
        <begin position="1"/>
        <end position="205"/>
    </location>
</feature>
<dbReference type="InterPro" id="IPR051693">
    <property type="entry name" value="UPF0046_metallophosphoest"/>
</dbReference>
<dbReference type="EMBL" id="LR796625">
    <property type="protein sequence ID" value="CAB4154619.1"/>
    <property type="molecule type" value="Genomic_DNA"/>
</dbReference>
<dbReference type="PANTHER" id="PTHR12905">
    <property type="entry name" value="METALLOPHOSPHOESTERASE"/>
    <property type="match status" value="1"/>
</dbReference>
<dbReference type="GO" id="GO:0016787">
    <property type="term" value="F:hydrolase activity"/>
    <property type="evidence" value="ECO:0007669"/>
    <property type="project" value="InterPro"/>
</dbReference>
<dbReference type="EMBL" id="LR797270">
    <property type="protein sequence ID" value="CAB4198476.1"/>
    <property type="molecule type" value="Genomic_DNA"/>
</dbReference>
<gene>
    <name evidence="4" type="ORF">UFOVP1307_108</name>
    <name evidence="2" type="ORF">UFOVP651_15</name>
    <name evidence="3" type="ORF">UFOVP902_94</name>
</gene>
<dbReference type="SUPFAM" id="SSF56300">
    <property type="entry name" value="Metallo-dependent phosphatases"/>
    <property type="match status" value="1"/>
</dbReference>
<proteinExistence type="predicted"/>
<dbReference type="Pfam" id="PF00149">
    <property type="entry name" value="Metallophos"/>
    <property type="match status" value="1"/>
</dbReference>
<dbReference type="EMBL" id="LR796859">
    <property type="protein sequence ID" value="CAB4170723.1"/>
    <property type="molecule type" value="Genomic_DNA"/>
</dbReference>
<evidence type="ECO:0000313" key="3">
    <source>
        <dbReference type="EMBL" id="CAB4170723.1"/>
    </source>
</evidence>
<sequence length="248" mass="28532">MRISLISDTHAKHNQIVTTTSMRKPNQLLDLPGGDLLIHAGDFMTHGYSQYEAEDFFKWFDAIDNYDNKVFIAGNHDRVMQDDPEWAQGILTGYKTIDYLQDEDFAIYGDGPNGDMPEENVRVYGSPWQPWFYDWAFNLPRNGDKLKSKWNAIPTNTDILVTHGPAWGILDVPGGTNIRVGCELLTEHINTVARPKIHVCGHIHGSYGYHFDGQTHYFNASLLNERYQYTNIPFTFDWNNITNEITWL</sequence>
<name>A0A6J5N681_9CAUD</name>
<dbReference type="InterPro" id="IPR029052">
    <property type="entry name" value="Metallo-depent_PP-like"/>
</dbReference>
<evidence type="ECO:0000259" key="1">
    <source>
        <dbReference type="Pfam" id="PF00149"/>
    </source>
</evidence>
<reference evidence="2" key="1">
    <citation type="submission" date="2020-04" db="EMBL/GenBank/DDBJ databases">
        <authorList>
            <person name="Chiriac C."/>
            <person name="Salcher M."/>
            <person name="Ghai R."/>
            <person name="Kavagutti S V."/>
        </authorList>
    </citation>
    <scope>NUCLEOTIDE SEQUENCE</scope>
</reference>
<organism evidence="2">
    <name type="scientific">uncultured Caudovirales phage</name>
    <dbReference type="NCBI Taxonomy" id="2100421"/>
    <lineage>
        <taxon>Viruses</taxon>
        <taxon>Duplodnaviria</taxon>
        <taxon>Heunggongvirae</taxon>
        <taxon>Uroviricota</taxon>
        <taxon>Caudoviricetes</taxon>
        <taxon>Peduoviridae</taxon>
        <taxon>Maltschvirus</taxon>
        <taxon>Maltschvirus maltsch</taxon>
    </lineage>
</organism>
<accession>A0A6J5N681</accession>
<protein>
    <submittedName>
        <fullName evidence="2">Calcineurin-like phosphoesterase domain, ApaH type</fullName>
    </submittedName>
</protein>
<evidence type="ECO:0000313" key="4">
    <source>
        <dbReference type="EMBL" id="CAB4198476.1"/>
    </source>
</evidence>
<dbReference type="Gene3D" id="3.60.21.10">
    <property type="match status" value="1"/>
</dbReference>
<evidence type="ECO:0000313" key="2">
    <source>
        <dbReference type="EMBL" id="CAB4154619.1"/>
    </source>
</evidence>
<dbReference type="InterPro" id="IPR004843">
    <property type="entry name" value="Calcineurin-like_PHP"/>
</dbReference>
<dbReference type="PANTHER" id="PTHR12905:SF0">
    <property type="entry name" value="CALCINEURIN-LIKE PHOSPHOESTERASE DOMAIN-CONTAINING PROTEIN"/>
    <property type="match status" value="1"/>
</dbReference>